<dbReference type="Proteomes" id="UP001630969">
    <property type="component" value="Unassembled WGS sequence"/>
</dbReference>
<dbReference type="SUPFAM" id="SSF55811">
    <property type="entry name" value="Nudix"/>
    <property type="match status" value="1"/>
</dbReference>
<dbReference type="Gene3D" id="3.90.79.10">
    <property type="entry name" value="Nucleoside Triphosphate Pyrophosphohydrolase"/>
    <property type="match status" value="1"/>
</dbReference>
<feature type="transmembrane region" description="Helical" evidence="6">
    <location>
        <begin position="342"/>
        <end position="369"/>
    </location>
</feature>
<dbReference type="InterPro" id="IPR036938">
    <property type="entry name" value="PAP2/HPO_sf"/>
</dbReference>
<feature type="transmembrane region" description="Helical" evidence="6">
    <location>
        <begin position="425"/>
        <end position="442"/>
    </location>
</feature>
<evidence type="ECO:0000256" key="7">
    <source>
        <dbReference type="SAM" id="SignalP"/>
    </source>
</evidence>
<evidence type="ECO:0000313" key="9">
    <source>
        <dbReference type="EMBL" id="MFM4893381.1"/>
    </source>
</evidence>
<dbReference type="EC" id="3.6.1.27" evidence="2"/>
<dbReference type="GeneID" id="97220331"/>
<feature type="signal peptide" evidence="7">
    <location>
        <begin position="1"/>
        <end position="20"/>
    </location>
</feature>
<evidence type="ECO:0000256" key="2">
    <source>
        <dbReference type="ARBA" id="ARBA00012374"/>
    </source>
</evidence>
<dbReference type="InterPro" id="IPR000326">
    <property type="entry name" value="PAP2/HPO"/>
</dbReference>
<dbReference type="InterPro" id="IPR015797">
    <property type="entry name" value="NUDIX_hydrolase-like_dom_sf"/>
</dbReference>
<feature type="domain" description="Nudix hydrolase" evidence="8">
    <location>
        <begin position="20"/>
        <end position="152"/>
    </location>
</feature>
<keyword evidence="6" id="KW-0812">Transmembrane</keyword>
<protein>
    <recommendedName>
        <fullName evidence="2">undecaprenyl-diphosphate phosphatase</fullName>
        <ecNumber evidence="2">3.6.1.27</ecNumber>
    </recommendedName>
    <alternativeName>
        <fullName evidence="4">Undecaprenyl pyrophosphate phosphatase</fullName>
    </alternativeName>
</protein>
<dbReference type="SUPFAM" id="SSF48317">
    <property type="entry name" value="Acid phosphatase/Vanadium-dependent haloperoxidase"/>
    <property type="match status" value="1"/>
</dbReference>
<comment type="cofactor">
    <cofactor evidence="1">
        <name>Mg(2+)</name>
        <dbReference type="ChEBI" id="CHEBI:18420"/>
    </cofactor>
</comment>
<evidence type="ECO:0000256" key="1">
    <source>
        <dbReference type="ARBA" id="ARBA00001946"/>
    </source>
</evidence>
<evidence type="ECO:0000256" key="3">
    <source>
        <dbReference type="ARBA" id="ARBA00022801"/>
    </source>
</evidence>
<keyword evidence="7" id="KW-0732">Signal</keyword>
<dbReference type="Pfam" id="PF01569">
    <property type="entry name" value="PAP2"/>
    <property type="match status" value="1"/>
</dbReference>
<dbReference type="SMART" id="SM00014">
    <property type="entry name" value="acidPPc"/>
    <property type="match status" value="1"/>
</dbReference>
<evidence type="ECO:0000256" key="6">
    <source>
        <dbReference type="SAM" id="Phobius"/>
    </source>
</evidence>
<comment type="caution">
    <text evidence="9">The sequence shown here is derived from an EMBL/GenBank/DDBJ whole genome shotgun (WGS) entry which is preliminary data.</text>
</comment>
<dbReference type="Gene3D" id="1.20.144.10">
    <property type="entry name" value="Phosphatidic acid phosphatase type 2/haloperoxidase"/>
    <property type="match status" value="1"/>
</dbReference>
<dbReference type="EMBL" id="JBGXBU010000003">
    <property type="protein sequence ID" value="MFM4893381.1"/>
    <property type="molecule type" value="Genomic_DNA"/>
</dbReference>
<dbReference type="InterPro" id="IPR020476">
    <property type="entry name" value="Nudix_hydrolase"/>
</dbReference>
<dbReference type="RefSeq" id="WP_408789697.1">
    <property type="nucleotide sequence ID" value="NZ_JBGXBU010000003.1"/>
</dbReference>
<dbReference type="GO" id="GO:0016787">
    <property type="term" value="F:hydrolase activity"/>
    <property type="evidence" value="ECO:0007669"/>
    <property type="project" value="UniProtKB-KW"/>
</dbReference>
<keyword evidence="6" id="KW-0472">Membrane</keyword>
<evidence type="ECO:0000256" key="5">
    <source>
        <dbReference type="ARBA" id="ARBA00047594"/>
    </source>
</evidence>
<sequence>MIRYVCCLLLALLTAPLVLAQSAPSGAVCVVKHQDKVLLVQDRVSSRYSLTGGYIDQGETPAQAALRELFEETGLRGRIVAPLGRWRSAELFACQSLSPIRAQSGTGAVSLLQAPNRDGEVLSALLIAPTTLPHALRRFPAQLDWIVPRLASIPDSEVTWVADFRSEANTLHDRELTLIRQVQSLIGPKALWLQLANLAGSTPFLLLLIPFLLPLLGWPSVWQLLFAMLWLALLTQLAKEAVAWPRPFNFMPDLAPHAVSGFGMPSGHTATAMLGWGLLLGWAWPKRRGAALTLALLLGSATGLARVWLGVHFISDVVAGLLLGLILLTLRSRLLPLASHYLAWLLLAGLAGMGAAILQSPTLAAIAIASLALLLGSQSRVNRTRRHPWLVGFIALSGCLLLSLLSTGLPLLISSSLLILSGQGILYGLWGLWLSHGIWWLLSLTDDHNRGMAPPQGTS</sequence>
<dbReference type="PANTHER" id="PTHR14969:SF13">
    <property type="entry name" value="AT30094P"/>
    <property type="match status" value="1"/>
</dbReference>
<keyword evidence="10" id="KW-1185">Reference proteome</keyword>
<feature type="transmembrane region" description="Helical" evidence="6">
    <location>
        <begin position="389"/>
        <end position="413"/>
    </location>
</feature>
<dbReference type="PROSITE" id="PS00893">
    <property type="entry name" value="NUDIX_BOX"/>
    <property type="match status" value="1"/>
</dbReference>
<feature type="transmembrane region" description="Helical" evidence="6">
    <location>
        <begin position="258"/>
        <end position="282"/>
    </location>
</feature>
<dbReference type="PROSITE" id="PS51462">
    <property type="entry name" value="NUDIX"/>
    <property type="match status" value="1"/>
</dbReference>
<dbReference type="PANTHER" id="PTHR14969">
    <property type="entry name" value="SPHINGOSINE-1-PHOSPHATE PHOSPHOHYDROLASE"/>
    <property type="match status" value="1"/>
</dbReference>
<accession>A0ABW9GQG4</accession>
<organism evidence="9 10">
    <name type="scientific">Aeromonas bivalvium</name>
    <dbReference type="NCBI Taxonomy" id="440079"/>
    <lineage>
        <taxon>Bacteria</taxon>
        <taxon>Pseudomonadati</taxon>
        <taxon>Pseudomonadota</taxon>
        <taxon>Gammaproteobacteria</taxon>
        <taxon>Aeromonadales</taxon>
        <taxon>Aeromonadaceae</taxon>
        <taxon>Aeromonas</taxon>
    </lineage>
</organism>
<feature type="transmembrane region" description="Helical" evidence="6">
    <location>
        <begin position="313"/>
        <end position="330"/>
    </location>
</feature>
<reference evidence="9 10" key="1">
    <citation type="submission" date="2024-09" db="EMBL/GenBank/DDBJ databases">
        <title>Aeromonas strains Genome sequencing and assembly.</title>
        <authorList>
            <person name="Hu X."/>
            <person name="Tang B."/>
        </authorList>
    </citation>
    <scope>NUCLEOTIDE SEQUENCE [LARGE SCALE GENOMIC DNA]</scope>
    <source>
        <strain evidence="9 10">NB23SCDHY001</strain>
    </source>
</reference>
<keyword evidence="6" id="KW-1133">Transmembrane helix</keyword>
<dbReference type="InterPro" id="IPR000086">
    <property type="entry name" value="NUDIX_hydrolase_dom"/>
</dbReference>
<feature type="chain" id="PRO_5045892305" description="undecaprenyl-diphosphate phosphatase" evidence="7">
    <location>
        <begin position="21"/>
        <end position="459"/>
    </location>
</feature>
<comment type="catalytic activity">
    <reaction evidence="5">
        <text>di-trans,octa-cis-undecaprenyl diphosphate + H2O = di-trans,octa-cis-undecaprenyl phosphate + phosphate + H(+)</text>
        <dbReference type="Rhea" id="RHEA:28094"/>
        <dbReference type="ChEBI" id="CHEBI:15377"/>
        <dbReference type="ChEBI" id="CHEBI:15378"/>
        <dbReference type="ChEBI" id="CHEBI:43474"/>
        <dbReference type="ChEBI" id="CHEBI:58405"/>
        <dbReference type="ChEBI" id="CHEBI:60392"/>
        <dbReference type="EC" id="3.6.1.27"/>
    </reaction>
</comment>
<proteinExistence type="predicted"/>
<keyword evidence="3 9" id="KW-0378">Hydrolase</keyword>
<evidence type="ECO:0000256" key="4">
    <source>
        <dbReference type="ARBA" id="ARBA00032707"/>
    </source>
</evidence>
<dbReference type="CDD" id="cd01610">
    <property type="entry name" value="PAP2_like"/>
    <property type="match status" value="1"/>
</dbReference>
<gene>
    <name evidence="9" type="ORF">ACEUDJ_10960</name>
</gene>
<dbReference type="Pfam" id="PF00293">
    <property type="entry name" value="NUDIX"/>
    <property type="match status" value="1"/>
</dbReference>
<dbReference type="PRINTS" id="PR00502">
    <property type="entry name" value="NUDIXFAMILY"/>
</dbReference>
<evidence type="ECO:0000313" key="10">
    <source>
        <dbReference type="Proteomes" id="UP001630969"/>
    </source>
</evidence>
<dbReference type="InterPro" id="IPR020084">
    <property type="entry name" value="NUDIX_hydrolase_CS"/>
</dbReference>
<dbReference type="CDD" id="cd02883">
    <property type="entry name" value="NUDIX_Hydrolase"/>
    <property type="match status" value="1"/>
</dbReference>
<evidence type="ECO:0000259" key="8">
    <source>
        <dbReference type="PROSITE" id="PS51462"/>
    </source>
</evidence>
<name>A0ABW9GQG4_9GAMM</name>